<evidence type="ECO:0000313" key="2">
    <source>
        <dbReference type="Proteomes" id="UP000467488"/>
    </source>
</evidence>
<organism evidence="1 2">
    <name type="scientific">Escherichia coli</name>
    <dbReference type="NCBI Taxonomy" id="562"/>
    <lineage>
        <taxon>Bacteria</taxon>
        <taxon>Pseudomonadati</taxon>
        <taxon>Pseudomonadota</taxon>
        <taxon>Gammaproteobacteria</taxon>
        <taxon>Enterobacterales</taxon>
        <taxon>Enterobacteriaceae</taxon>
        <taxon>Escherichia</taxon>
    </lineage>
</organism>
<name>A0A8S0G4F0_ECOLX</name>
<evidence type="ECO:0000313" key="1">
    <source>
        <dbReference type="EMBL" id="BBU87459.1"/>
    </source>
</evidence>
<protein>
    <submittedName>
        <fullName evidence="1">Uncharacterized protein</fullName>
    </submittedName>
</protein>
<proteinExistence type="predicted"/>
<gene>
    <name evidence="1" type="ORF">EIMP300_88590</name>
</gene>
<dbReference type="Proteomes" id="UP000467488">
    <property type="component" value="Chromosome"/>
</dbReference>
<sequence length="66" mass="7415">MNHQRAYHAAAEHRIEGIIRDMARREACQVVVRIMLRLRPDQAGEALYINVETGKAGQIANYAGNP</sequence>
<accession>A0A8S0G4F0</accession>
<dbReference type="EMBL" id="AP022360">
    <property type="protein sequence ID" value="BBU87459.1"/>
    <property type="molecule type" value="Genomic_DNA"/>
</dbReference>
<reference evidence="1 2" key="1">
    <citation type="submission" date="2020-01" db="EMBL/GenBank/DDBJ databases">
        <title>Dynamics of blaIMP-6 dissemination in carbapenem resistant Enterobacteriacea isolated from regional surveillance in Osaka, Japan.</title>
        <authorList>
            <person name="Abe R."/>
            <person name="Akeda Y."/>
            <person name="Sugawara Y."/>
            <person name="Yamamoto N."/>
            <person name="Tomono K."/>
            <person name="Takeuchi D."/>
            <person name="Kawahara R."/>
            <person name="Hamada S."/>
        </authorList>
    </citation>
    <scope>NUCLEOTIDE SEQUENCE [LARGE SCALE GENOMIC DNA]</scope>
    <source>
        <strain evidence="1 2">E300</strain>
    </source>
</reference>
<dbReference type="AlphaFoldDB" id="A0A8S0G4F0"/>